<dbReference type="AlphaFoldDB" id="A0AAQ3NFJ2"/>
<reference evidence="1 2" key="1">
    <citation type="journal article" date="2023" name="Life. Sci Alliance">
        <title>Evolutionary insights into 3D genome organization and epigenetic landscape of Vigna mungo.</title>
        <authorList>
            <person name="Junaid A."/>
            <person name="Singh B."/>
            <person name="Bhatia S."/>
        </authorList>
    </citation>
    <scope>NUCLEOTIDE SEQUENCE [LARGE SCALE GENOMIC DNA]</scope>
    <source>
        <strain evidence="1">Urdbean</strain>
    </source>
</reference>
<sequence>MANPNETFEEKETLYLRTLCTMRSLLLHPSTSKRTVSHILQTLTSSHTPLLTPSSSSLTALLTTPTSTPPLLFPPPNPLPASLWRPSARPFRTLIWTTRDSQLQK</sequence>
<gene>
    <name evidence="1" type="ORF">V8G54_021099</name>
</gene>
<evidence type="ECO:0000313" key="1">
    <source>
        <dbReference type="EMBL" id="WVZ07753.1"/>
    </source>
</evidence>
<evidence type="ECO:0000313" key="2">
    <source>
        <dbReference type="Proteomes" id="UP001374535"/>
    </source>
</evidence>
<dbReference type="Proteomes" id="UP001374535">
    <property type="component" value="Chromosome 6"/>
</dbReference>
<organism evidence="1 2">
    <name type="scientific">Vigna mungo</name>
    <name type="common">Black gram</name>
    <name type="synonym">Phaseolus mungo</name>
    <dbReference type="NCBI Taxonomy" id="3915"/>
    <lineage>
        <taxon>Eukaryota</taxon>
        <taxon>Viridiplantae</taxon>
        <taxon>Streptophyta</taxon>
        <taxon>Embryophyta</taxon>
        <taxon>Tracheophyta</taxon>
        <taxon>Spermatophyta</taxon>
        <taxon>Magnoliopsida</taxon>
        <taxon>eudicotyledons</taxon>
        <taxon>Gunneridae</taxon>
        <taxon>Pentapetalae</taxon>
        <taxon>rosids</taxon>
        <taxon>fabids</taxon>
        <taxon>Fabales</taxon>
        <taxon>Fabaceae</taxon>
        <taxon>Papilionoideae</taxon>
        <taxon>50 kb inversion clade</taxon>
        <taxon>NPAAA clade</taxon>
        <taxon>indigoferoid/millettioid clade</taxon>
        <taxon>Phaseoleae</taxon>
        <taxon>Vigna</taxon>
    </lineage>
</organism>
<accession>A0AAQ3NFJ2</accession>
<protein>
    <submittedName>
        <fullName evidence="1">Uncharacterized protein</fullName>
    </submittedName>
</protein>
<keyword evidence="2" id="KW-1185">Reference proteome</keyword>
<proteinExistence type="predicted"/>
<name>A0AAQ3NFJ2_VIGMU</name>
<dbReference type="EMBL" id="CP144695">
    <property type="protein sequence ID" value="WVZ07753.1"/>
    <property type="molecule type" value="Genomic_DNA"/>
</dbReference>